<proteinExistence type="predicted"/>
<evidence type="ECO:0000313" key="1">
    <source>
        <dbReference type="EMBL" id="ALC06144.1"/>
    </source>
</evidence>
<dbReference type="EMBL" id="CP009220">
    <property type="protein sequence ID" value="ALC06144.1"/>
    <property type="molecule type" value="Genomic_DNA"/>
</dbReference>
<gene>
    <name evidence="1" type="ORF">CDES_08760</name>
</gene>
<dbReference type="AlphaFoldDB" id="A0A0M5IGA4"/>
<accession>A0A0M5IGA4</accession>
<sequence length="87" mass="10515">MFTHHYTRTIVRKGNFRTYFLTRLESRVITPETTRLWHTKIIAEFFPYFTQVKPLLNGVIDRYSKSSDHMGMRNPLPFSFAKFIFHE</sequence>
<reference evidence="1 2" key="1">
    <citation type="submission" date="2014-08" db="EMBL/GenBank/DDBJ databases">
        <title>Complete genome sequence of Corynebacterium deserti GIMN1.010 (=DSM 45689), isolated from desert sand in western China.</title>
        <authorList>
            <person name="Ruckert C."/>
            <person name="Albersmeier A."/>
            <person name="Kalinowski J."/>
        </authorList>
    </citation>
    <scope>NUCLEOTIDE SEQUENCE [LARGE SCALE GENOMIC DNA]</scope>
    <source>
        <strain evidence="1 2">GIMN1.010</strain>
    </source>
</reference>
<dbReference type="STRING" id="931089.CDES_08760"/>
<dbReference type="Proteomes" id="UP000068067">
    <property type="component" value="Chromosome"/>
</dbReference>
<keyword evidence="2" id="KW-1185">Reference proteome</keyword>
<name>A0A0M5IGA4_9CORY</name>
<evidence type="ECO:0000313" key="2">
    <source>
        <dbReference type="Proteomes" id="UP000068067"/>
    </source>
</evidence>
<organism evidence="1 2">
    <name type="scientific">Corynebacterium deserti GIMN1.010</name>
    <dbReference type="NCBI Taxonomy" id="931089"/>
    <lineage>
        <taxon>Bacteria</taxon>
        <taxon>Bacillati</taxon>
        <taxon>Actinomycetota</taxon>
        <taxon>Actinomycetes</taxon>
        <taxon>Mycobacteriales</taxon>
        <taxon>Corynebacteriaceae</taxon>
        <taxon>Corynebacterium</taxon>
    </lineage>
</organism>
<dbReference type="KEGG" id="cdx:CDES_08760"/>
<protein>
    <submittedName>
        <fullName evidence="1">Uncharacterized protein</fullName>
    </submittedName>
</protein>